<dbReference type="EMBL" id="JARHUD010000006">
    <property type="protein sequence ID" value="MDF2096650.1"/>
    <property type="molecule type" value="Genomic_DNA"/>
</dbReference>
<evidence type="ECO:0000313" key="3">
    <source>
        <dbReference type="Proteomes" id="UP001215503"/>
    </source>
</evidence>
<comment type="caution">
    <text evidence="2">The sequence shown here is derived from an EMBL/GenBank/DDBJ whole genome shotgun (WGS) entry which is preliminary data.</text>
</comment>
<evidence type="ECO:0000313" key="2">
    <source>
        <dbReference type="EMBL" id="MDF2096650.1"/>
    </source>
</evidence>
<protein>
    <submittedName>
        <fullName evidence="2">GIY-YIG nuclease family protein</fullName>
    </submittedName>
</protein>
<organism evidence="2 3">
    <name type="scientific">Aquibaculum arenosum</name>
    <dbReference type="NCBI Taxonomy" id="3032591"/>
    <lineage>
        <taxon>Bacteria</taxon>
        <taxon>Pseudomonadati</taxon>
        <taxon>Pseudomonadota</taxon>
        <taxon>Alphaproteobacteria</taxon>
        <taxon>Rhodospirillales</taxon>
        <taxon>Rhodovibrionaceae</taxon>
        <taxon>Aquibaculum</taxon>
    </lineage>
</organism>
<dbReference type="Pfam" id="PF10544">
    <property type="entry name" value="T5orf172"/>
    <property type="match status" value="1"/>
</dbReference>
<name>A0ABT5YNW7_9PROT</name>
<gene>
    <name evidence="2" type="ORF">P2G67_11740</name>
</gene>
<dbReference type="RefSeq" id="WP_275823295.1">
    <property type="nucleotide sequence ID" value="NZ_JARHUD010000006.1"/>
</dbReference>
<dbReference type="Proteomes" id="UP001215503">
    <property type="component" value="Unassembled WGS sequence"/>
</dbReference>
<feature type="domain" description="Bacteriophage T5 Orf172 DNA-binding" evidence="1">
    <location>
        <begin position="111"/>
        <end position="193"/>
    </location>
</feature>
<proteinExistence type="predicted"/>
<keyword evidence="3" id="KW-1185">Reference proteome</keyword>
<accession>A0ABT5YNW7</accession>
<dbReference type="SMART" id="SM00974">
    <property type="entry name" value="T5orf172"/>
    <property type="match status" value="1"/>
</dbReference>
<reference evidence="2 3" key="1">
    <citation type="submission" date="2023-03" db="EMBL/GenBank/DDBJ databases">
        <title>Fodinicurvata sp. CAU 1616 isolated from sea sendiment.</title>
        <authorList>
            <person name="Kim W."/>
        </authorList>
    </citation>
    <scope>NUCLEOTIDE SEQUENCE [LARGE SCALE GENOMIC DNA]</scope>
    <source>
        <strain evidence="2 3">CAU 1616</strain>
    </source>
</reference>
<evidence type="ECO:0000259" key="1">
    <source>
        <dbReference type="SMART" id="SM00974"/>
    </source>
</evidence>
<sequence length="198" mass="21541">MANKLAGQRAKFSRARSLYFTAPDDDARSRAIELMAEVLQLAPSLGFTEDMVTQGEDVPDVVRERLHHQTWQSAVDEDPDQLVEGLAGAVDTSDLMEAGSGSEWVYAYGYACAPDRLKIGSSTGDVVARVAAQIGTGTPDKPRLLLKIAIADCRALERALHGILRVRGLQIEGAGSEWFRVQRDELLSLYTAIVGDPQ</sequence>
<dbReference type="InterPro" id="IPR018306">
    <property type="entry name" value="Phage_T5_Orf172_DNA-bd"/>
</dbReference>